<dbReference type="CDD" id="cd07302">
    <property type="entry name" value="CHD"/>
    <property type="match status" value="1"/>
</dbReference>
<dbReference type="PROSITE" id="PS50125">
    <property type="entry name" value="GUANYLATE_CYCLASE_2"/>
    <property type="match status" value="1"/>
</dbReference>
<dbReference type="Proteomes" id="UP000060487">
    <property type="component" value="Unassembled WGS sequence"/>
</dbReference>
<evidence type="ECO:0000313" key="2">
    <source>
        <dbReference type="EMBL" id="KWT95151.1"/>
    </source>
</evidence>
<dbReference type="InterPro" id="IPR050697">
    <property type="entry name" value="Adenylyl/Guanylyl_Cyclase_3/4"/>
</dbReference>
<accession>A0ABR5SJY5</accession>
<protein>
    <submittedName>
        <fullName evidence="2">Adenylate cyclase</fullName>
    </submittedName>
</protein>
<sequence length="376" mass="42176">MNVLTIDPSVKLAWNIANADACLSGFTNIEPVHFLYAILKIVDDVYSQDAVLIGIHVDASYLSPQVHEIREFTKLSDDEITRIRRSIHKALHMEGERIPIISLHRSLRLKDIFNHAEKIAVQTNSATLNIVHIAKAIFIFPSTDVSSYLSMKTSEKPSLTWETSVNNFVDEYKLASITLVFTDMIGSTSIKRKYGDIESARIFRTHDKLIRTELLKYPQSKVIKTIGDSFLVAFAKMSDAVGFAIFIQSALRNHHEFLQIPLKVRIGIYAGEILERVKSGSGQSDPIFGMTIDLTSRIMSLASGNQILTDSGIYRQVSSELPYGQPIGLGDIEWRCHGSYKLKGLETTPLEIYEVGEKGKALFERPESAEKAERID</sequence>
<dbReference type="PANTHER" id="PTHR43081">
    <property type="entry name" value="ADENYLATE CYCLASE, TERMINAL-DIFFERENTIATION SPECIFIC-RELATED"/>
    <property type="match status" value="1"/>
</dbReference>
<gene>
    <name evidence="2" type="ORF">ASN18_0080</name>
</gene>
<dbReference type="InterPro" id="IPR001054">
    <property type="entry name" value="A/G_cyclase"/>
</dbReference>
<dbReference type="SMART" id="SM00044">
    <property type="entry name" value="CYCc"/>
    <property type="match status" value="1"/>
</dbReference>
<reference evidence="2 3" key="1">
    <citation type="submission" date="2015-11" db="EMBL/GenBank/DDBJ databases">
        <authorList>
            <person name="Lin W."/>
        </authorList>
    </citation>
    <scope>NUCLEOTIDE SEQUENCE [LARGE SCALE GENOMIC DNA]</scope>
    <source>
        <strain evidence="2 3">HCH-1</strain>
    </source>
</reference>
<organism evidence="2 3">
    <name type="scientific">Candidatus Magnetominusculus xianensis</name>
    <dbReference type="NCBI Taxonomy" id="1748249"/>
    <lineage>
        <taxon>Bacteria</taxon>
        <taxon>Pseudomonadati</taxon>
        <taxon>Nitrospirota</taxon>
        <taxon>Nitrospiria</taxon>
        <taxon>Nitrospirales</taxon>
        <taxon>Nitrospiraceae</taxon>
        <taxon>Candidatus Magnetominusculus</taxon>
    </lineage>
</organism>
<dbReference type="Gene3D" id="3.30.70.1230">
    <property type="entry name" value="Nucleotide cyclase"/>
    <property type="match status" value="1"/>
</dbReference>
<feature type="domain" description="Guanylate cyclase" evidence="1">
    <location>
        <begin position="178"/>
        <end position="299"/>
    </location>
</feature>
<evidence type="ECO:0000313" key="3">
    <source>
        <dbReference type="Proteomes" id="UP000060487"/>
    </source>
</evidence>
<evidence type="ECO:0000259" key="1">
    <source>
        <dbReference type="PROSITE" id="PS50125"/>
    </source>
</evidence>
<name>A0ABR5SJY5_9BACT</name>
<dbReference type="EMBL" id="LNQR01000001">
    <property type="protein sequence ID" value="KWT95151.1"/>
    <property type="molecule type" value="Genomic_DNA"/>
</dbReference>
<keyword evidence="3" id="KW-1185">Reference proteome</keyword>
<dbReference type="InterPro" id="IPR029787">
    <property type="entry name" value="Nucleotide_cyclase"/>
</dbReference>
<comment type="caution">
    <text evidence="2">The sequence shown here is derived from an EMBL/GenBank/DDBJ whole genome shotgun (WGS) entry which is preliminary data.</text>
</comment>
<dbReference type="PANTHER" id="PTHR43081:SF1">
    <property type="entry name" value="ADENYLATE CYCLASE, TERMINAL-DIFFERENTIATION SPECIFIC"/>
    <property type="match status" value="1"/>
</dbReference>
<dbReference type="RefSeq" id="WP_236861397.1">
    <property type="nucleotide sequence ID" value="NZ_LNQR01000001.1"/>
</dbReference>
<dbReference type="Pfam" id="PF00211">
    <property type="entry name" value="Guanylate_cyc"/>
    <property type="match status" value="1"/>
</dbReference>
<proteinExistence type="predicted"/>
<dbReference type="SUPFAM" id="SSF55073">
    <property type="entry name" value="Nucleotide cyclase"/>
    <property type="match status" value="1"/>
</dbReference>